<protein>
    <submittedName>
        <fullName evidence="4">Putative NADPH-quinone reductase</fullName>
    </submittedName>
</protein>
<dbReference type="AlphaFoldDB" id="A0A7W6H3C1"/>
<dbReference type="InterPro" id="IPR003680">
    <property type="entry name" value="Flavodoxin_fold"/>
</dbReference>
<evidence type="ECO:0000259" key="3">
    <source>
        <dbReference type="Pfam" id="PF02525"/>
    </source>
</evidence>
<dbReference type="SUPFAM" id="SSF52218">
    <property type="entry name" value="Flavoproteins"/>
    <property type="match status" value="1"/>
</dbReference>
<evidence type="ECO:0000256" key="1">
    <source>
        <dbReference type="ARBA" id="ARBA00006252"/>
    </source>
</evidence>
<dbReference type="GO" id="GO:0005829">
    <property type="term" value="C:cytosol"/>
    <property type="evidence" value="ECO:0007669"/>
    <property type="project" value="TreeGrafter"/>
</dbReference>
<comment type="caution">
    <text evidence="4">The sequence shown here is derived from an EMBL/GenBank/DDBJ whole genome shotgun (WGS) entry which is preliminary data.</text>
</comment>
<evidence type="ECO:0000256" key="2">
    <source>
        <dbReference type="ARBA" id="ARBA00023002"/>
    </source>
</evidence>
<comment type="similarity">
    <text evidence="1">Belongs to the NAD(P)H dehydrogenase (quinone) family.</text>
</comment>
<dbReference type="InterPro" id="IPR029039">
    <property type="entry name" value="Flavoprotein-like_sf"/>
</dbReference>
<dbReference type="Pfam" id="PF02525">
    <property type="entry name" value="Flavodoxin_2"/>
    <property type="match status" value="1"/>
</dbReference>
<feature type="domain" description="Flavodoxin-like fold" evidence="3">
    <location>
        <begin position="1"/>
        <end position="140"/>
    </location>
</feature>
<dbReference type="PANTHER" id="PTHR10204:SF34">
    <property type="entry name" value="NAD(P)H DEHYDROGENASE [QUINONE] 1 ISOFORM 1"/>
    <property type="match status" value="1"/>
</dbReference>
<dbReference type="GO" id="GO:0003955">
    <property type="term" value="F:NAD(P)H dehydrogenase (quinone) activity"/>
    <property type="evidence" value="ECO:0007669"/>
    <property type="project" value="TreeGrafter"/>
</dbReference>
<dbReference type="Proteomes" id="UP000530268">
    <property type="component" value="Unassembled WGS sequence"/>
</dbReference>
<proteinExistence type="inferred from homology"/>
<keyword evidence="2" id="KW-0560">Oxidoreductase</keyword>
<reference evidence="4 5" key="1">
    <citation type="submission" date="2020-08" db="EMBL/GenBank/DDBJ databases">
        <title>Genomic Encyclopedia of Type Strains, Phase IV (KMG-IV): sequencing the most valuable type-strain genomes for metagenomic binning, comparative biology and taxonomic classification.</title>
        <authorList>
            <person name="Goeker M."/>
        </authorList>
    </citation>
    <scope>NUCLEOTIDE SEQUENCE [LARGE SCALE GENOMIC DNA]</scope>
    <source>
        <strain evidence="4 5">DSM 102234</strain>
    </source>
</reference>
<evidence type="ECO:0000313" key="4">
    <source>
        <dbReference type="EMBL" id="MBB3995719.1"/>
    </source>
</evidence>
<organism evidence="4 5">
    <name type="scientific">Sulfitobacter undariae</name>
    <dbReference type="NCBI Taxonomy" id="1563671"/>
    <lineage>
        <taxon>Bacteria</taxon>
        <taxon>Pseudomonadati</taxon>
        <taxon>Pseudomonadota</taxon>
        <taxon>Alphaproteobacteria</taxon>
        <taxon>Rhodobacterales</taxon>
        <taxon>Roseobacteraceae</taxon>
        <taxon>Sulfitobacter</taxon>
    </lineage>
</organism>
<gene>
    <name evidence="4" type="ORF">GGR95_003383</name>
</gene>
<evidence type="ECO:0000313" key="5">
    <source>
        <dbReference type="Proteomes" id="UP000530268"/>
    </source>
</evidence>
<dbReference type="PANTHER" id="PTHR10204">
    <property type="entry name" value="NAD P H OXIDOREDUCTASE-RELATED"/>
    <property type="match status" value="1"/>
</dbReference>
<sequence>MRTLLIFAHPVPTSFNAAVFEVTKKALIDAGHDVRVTDLYAEGFDPVLTRADHEAYLSDTQSLINKVPQHVENLRWAEALVFVFPTWYYGPPAILKGWFERVWLSGVTFEVAQKKGDTTSSKIKNIRRLMVITTSGSPAWWMFLIGNPCKRLFTRALRVLFHPTCKTTWMQLYEMNVIGDPERKKFLEKVKRKVSKM</sequence>
<dbReference type="EMBL" id="JACIEI010000018">
    <property type="protein sequence ID" value="MBB3995719.1"/>
    <property type="molecule type" value="Genomic_DNA"/>
</dbReference>
<name>A0A7W6H3C1_9RHOB</name>
<dbReference type="Gene3D" id="3.40.50.360">
    <property type="match status" value="1"/>
</dbReference>
<keyword evidence="5" id="KW-1185">Reference proteome</keyword>
<dbReference type="InterPro" id="IPR051545">
    <property type="entry name" value="NAD(P)H_dehydrogenase_qn"/>
</dbReference>
<accession>A0A7W6H3C1</accession>
<dbReference type="RefSeq" id="WP_184567849.1">
    <property type="nucleotide sequence ID" value="NZ_JACIEI010000018.1"/>
</dbReference>